<evidence type="ECO:0000256" key="2">
    <source>
        <dbReference type="ARBA" id="ARBA00023012"/>
    </source>
</evidence>
<dbReference type="InterPro" id="IPR011006">
    <property type="entry name" value="CheY-like_superfamily"/>
</dbReference>
<dbReference type="SUPFAM" id="SSF52172">
    <property type="entry name" value="CheY-like"/>
    <property type="match status" value="1"/>
</dbReference>
<keyword evidence="5" id="KW-0804">Transcription</keyword>
<evidence type="ECO:0000256" key="1">
    <source>
        <dbReference type="ARBA" id="ARBA00022553"/>
    </source>
</evidence>
<dbReference type="InterPro" id="IPR050595">
    <property type="entry name" value="Bact_response_regulator"/>
</dbReference>
<evidence type="ECO:0000259" key="7">
    <source>
        <dbReference type="PROSITE" id="PS50110"/>
    </source>
</evidence>
<dbReference type="PROSITE" id="PS50110">
    <property type="entry name" value="RESPONSE_REGULATORY"/>
    <property type="match status" value="1"/>
</dbReference>
<dbReference type="InParanoid" id="E8QXI7"/>
<keyword evidence="4" id="KW-0238">DNA-binding</keyword>
<sequence length="167" mass="18463">MSMVDSAALSPAPPPIILIADDNPQNVELLEAYLAEIDCEIVTAADGEAALKAVERHRPDLILLDIMMPKLSGFEVCRKLRENPATRDILVLMVTALNEASDFDRGVQAGTDDFLTKPINKIELLCRIRCLLKVRHLKNQLDRTLAYLAQVEQVSRGAGTIPETKPF</sequence>
<keyword evidence="1 6" id="KW-0597">Phosphoprotein</keyword>
<dbReference type="CDD" id="cd17538">
    <property type="entry name" value="REC_D1_PleD-like"/>
    <property type="match status" value="1"/>
</dbReference>
<keyword evidence="3" id="KW-0805">Transcription regulation</keyword>
<proteinExistence type="predicted"/>
<dbReference type="KEGG" id="ipa:Isop_2462"/>
<keyword evidence="2" id="KW-0902">Two-component regulatory system</keyword>
<dbReference type="GO" id="GO:0000160">
    <property type="term" value="P:phosphorelay signal transduction system"/>
    <property type="evidence" value="ECO:0007669"/>
    <property type="project" value="UniProtKB-KW"/>
</dbReference>
<dbReference type="InterPro" id="IPR001789">
    <property type="entry name" value="Sig_transdc_resp-reg_receiver"/>
</dbReference>
<dbReference type="eggNOG" id="COG3437">
    <property type="taxonomic scope" value="Bacteria"/>
</dbReference>
<name>E8QXI7_ISOPI</name>
<evidence type="ECO:0000256" key="6">
    <source>
        <dbReference type="PROSITE-ProRule" id="PRU00169"/>
    </source>
</evidence>
<dbReference type="RefSeq" id="WP_013565323.1">
    <property type="nucleotide sequence ID" value="NC_014962.1"/>
</dbReference>
<dbReference type="AlphaFoldDB" id="E8QXI7"/>
<gene>
    <name evidence="8" type="ordered locus">Isop_2462</name>
</gene>
<evidence type="ECO:0000313" key="8">
    <source>
        <dbReference type="EMBL" id="ADV63035.1"/>
    </source>
</evidence>
<evidence type="ECO:0000313" key="9">
    <source>
        <dbReference type="Proteomes" id="UP000008631"/>
    </source>
</evidence>
<evidence type="ECO:0000256" key="5">
    <source>
        <dbReference type="ARBA" id="ARBA00023163"/>
    </source>
</evidence>
<dbReference type="FunFam" id="3.40.50.2300:FF:000001">
    <property type="entry name" value="DNA-binding response regulator PhoB"/>
    <property type="match status" value="1"/>
</dbReference>
<protein>
    <submittedName>
        <fullName evidence="8">Response regulator receiver protein</fullName>
    </submittedName>
</protein>
<evidence type="ECO:0000256" key="3">
    <source>
        <dbReference type="ARBA" id="ARBA00023015"/>
    </source>
</evidence>
<dbReference type="Pfam" id="PF00072">
    <property type="entry name" value="Response_reg"/>
    <property type="match status" value="1"/>
</dbReference>
<dbReference type="PANTHER" id="PTHR44591:SF3">
    <property type="entry name" value="RESPONSE REGULATORY DOMAIN-CONTAINING PROTEIN"/>
    <property type="match status" value="1"/>
</dbReference>
<dbReference type="Gene3D" id="3.40.50.2300">
    <property type="match status" value="1"/>
</dbReference>
<accession>E8QXI7</accession>
<keyword evidence="9" id="KW-1185">Reference proteome</keyword>
<reference evidence="8 9" key="2">
    <citation type="journal article" date="2011" name="Stand. Genomic Sci.">
        <title>Complete genome sequence of Isosphaera pallida type strain (IS1B).</title>
        <authorList>
            <consortium name="US DOE Joint Genome Institute (JGI-PGF)"/>
            <person name="Goker M."/>
            <person name="Cleland D."/>
            <person name="Saunders E."/>
            <person name="Lapidus A."/>
            <person name="Nolan M."/>
            <person name="Lucas S."/>
            <person name="Hammon N."/>
            <person name="Deshpande S."/>
            <person name="Cheng J.F."/>
            <person name="Tapia R."/>
            <person name="Han C."/>
            <person name="Goodwin L."/>
            <person name="Pitluck S."/>
            <person name="Liolios K."/>
            <person name="Pagani I."/>
            <person name="Ivanova N."/>
            <person name="Mavromatis K."/>
            <person name="Pati A."/>
            <person name="Chen A."/>
            <person name="Palaniappan K."/>
            <person name="Land M."/>
            <person name="Hauser L."/>
            <person name="Chang Y.J."/>
            <person name="Jeffries C.D."/>
            <person name="Detter J.C."/>
            <person name="Beck B."/>
            <person name="Woyke T."/>
            <person name="Bristow J."/>
            <person name="Eisen J.A."/>
            <person name="Markowitz V."/>
            <person name="Hugenholtz P."/>
            <person name="Kyrpides N.C."/>
            <person name="Klenk H.P."/>
        </authorList>
    </citation>
    <scope>NUCLEOTIDE SEQUENCE [LARGE SCALE GENOMIC DNA]</scope>
    <source>
        <strain evidence="9">ATCC 43644 / DSM 9630 / IS1B</strain>
    </source>
</reference>
<feature type="domain" description="Response regulatory" evidence="7">
    <location>
        <begin position="16"/>
        <end position="132"/>
    </location>
</feature>
<dbReference type="Proteomes" id="UP000008631">
    <property type="component" value="Chromosome"/>
</dbReference>
<evidence type="ECO:0000256" key="4">
    <source>
        <dbReference type="ARBA" id="ARBA00023125"/>
    </source>
</evidence>
<dbReference type="SMART" id="SM00448">
    <property type="entry name" value="REC"/>
    <property type="match status" value="1"/>
</dbReference>
<organism evidence="8 9">
    <name type="scientific">Isosphaera pallida (strain ATCC 43644 / DSM 9630 / IS1B)</name>
    <dbReference type="NCBI Taxonomy" id="575540"/>
    <lineage>
        <taxon>Bacteria</taxon>
        <taxon>Pseudomonadati</taxon>
        <taxon>Planctomycetota</taxon>
        <taxon>Planctomycetia</taxon>
        <taxon>Isosphaerales</taxon>
        <taxon>Isosphaeraceae</taxon>
        <taxon>Isosphaera</taxon>
    </lineage>
</organism>
<feature type="modified residue" description="4-aspartylphosphate" evidence="6">
    <location>
        <position position="65"/>
    </location>
</feature>
<dbReference type="GO" id="GO:0003677">
    <property type="term" value="F:DNA binding"/>
    <property type="evidence" value="ECO:0007669"/>
    <property type="project" value="UniProtKB-KW"/>
</dbReference>
<dbReference type="PANTHER" id="PTHR44591">
    <property type="entry name" value="STRESS RESPONSE REGULATOR PROTEIN 1"/>
    <property type="match status" value="1"/>
</dbReference>
<dbReference type="STRING" id="575540.Isop_2462"/>
<dbReference type="HOGENOM" id="CLU_000445_69_17_0"/>
<dbReference type="EMBL" id="CP002353">
    <property type="protein sequence ID" value="ADV63035.1"/>
    <property type="molecule type" value="Genomic_DNA"/>
</dbReference>
<reference key="1">
    <citation type="submission" date="2010-11" db="EMBL/GenBank/DDBJ databases">
        <title>The complete sequence of chromosome of Isophaera pallida ATCC 43644.</title>
        <authorList>
            <consortium name="US DOE Joint Genome Institute (JGI-PGF)"/>
            <person name="Lucas S."/>
            <person name="Copeland A."/>
            <person name="Lapidus A."/>
            <person name="Bruce D."/>
            <person name="Goodwin L."/>
            <person name="Pitluck S."/>
            <person name="Kyrpides N."/>
            <person name="Mavromatis K."/>
            <person name="Pagani I."/>
            <person name="Ivanova N."/>
            <person name="Saunders E."/>
            <person name="Brettin T."/>
            <person name="Detter J.C."/>
            <person name="Han C."/>
            <person name="Tapia R."/>
            <person name="Land M."/>
            <person name="Hauser L."/>
            <person name="Markowitz V."/>
            <person name="Cheng J.-F."/>
            <person name="Hugenholtz P."/>
            <person name="Woyke T."/>
            <person name="Wu D."/>
            <person name="Eisen J.A."/>
        </authorList>
    </citation>
    <scope>NUCLEOTIDE SEQUENCE</scope>
    <source>
        <strain>ATCC 43644</strain>
    </source>
</reference>